<evidence type="ECO:0000313" key="2">
    <source>
        <dbReference type="EMBL" id="KAJ7357875.1"/>
    </source>
</evidence>
<feature type="compositionally biased region" description="Basic residues" evidence="1">
    <location>
        <begin position="491"/>
        <end position="505"/>
    </location>
</feature>
<protein>
    <submittedName>
        <fullName evidence="2">Uncharacterized protein</fullName>
    </submittedName>
</protein>
<dbReference type="AlphaFoldDB" id="A0AAD7AGD9"/>
<name>A0AAD7AGD9_9AGAR</name>
<dbReference type="EMBL" id="JARIHO010000007">
    <property type="protein sequence ID" value="KAJ7357875.1"/>
    <property type="molecule type" value="Genomic_DNA"/>
</dbReference>
<evidence type="ECO:0000313" key="3">
    <source>
        <dbReference type="Proteomes" id="UP001218218"/>
    </source>
</evidence>
<evidence type="ECO:0000256" key="1">
    <source>
        <dbReference type="SAM" id="MobiDB-lite"/>
    </source>
</evidence>
<feature type="compositionally biased region" description="Low complexity" evidence="1">
    <location>
        <begin position="53"/>
        <end position="66"/>
    </location>
</feature>
<comment type="caution">
    <text evidence="2">The sequence shown here is derived from an EMBL/GenBank/DDBJ whole genome shotgun (WGS) entry which is preliminary data.</text>
</comment>
<keyword evidence="3" id="KW-1185">Reference proteome</keyword>
<feature type="compositionally biased region" description="Low complexity" evidence="1">
    <location>
        <begin position="429"/>
        <end position="439"/>
    </location>
</feature>
<feature type="compositionally biased region" description="Basic and acidic residues" evidence="1">
    <location>
        <begin position="506"/>
        <end position="517"/>
    </location>
</feature>
<sequence>MVNGQSPSKTRKKDTNTAYSGMDAGQANIASDAEKNTQNVPDPPVATDHHIHSLPSSLPNSPHSQLRGPTVQFHTGNIHETDLEEYAGAQPSHLVDLSSSKGTVQILTFQPYRLLSKNDPTILARRNLALELGAIVLAKPFLLDSVVASRRLFNTFHNELSLLDIVLASVELAPLAGKGRPVYRLQKEPFWTLWKMLDDLRKRAQSGFELFGPPMPKMPTWGSDGPLAYYLANEFEISGVCYRAEVENYLATLDQYFNFSTNEARPPTEEIREFYNQYCRSISPRIKTENSSPAHLPGFQFYSGTPPSSPKLSIARDKSVNFRKVQPTLAPEDQTEGSSDDSEVEDVSFRPTKAARDVFGKSATPSLKLHDAFRPIKFKQDHKSHQQSKHLPQQFSGFGFRIPNGSPTPPVNRPSRRSESRIAGRSAAPSEPGSDGDPSSSDDESDRNPRKGSKKPSGNPKDPPKASKQFRRRPNGDGDDPSSSDGDHGGGRRRGLSRGGRKQARKSRESANSEASDDGRYFDLRLKESDVPKWDGDPDTLLRWIQRCNLIAEDGPRARNQLGQIVPRVFTGTAQDWYFSLPLDYQRKIRQNWDSMKQALADFFLSRHPSVEYCQSYELAILDCSRVIKKLVHGVHVYAGVNIATAQGTVKEKRGKNRVLRQAETLGEKDRIQDALELRRVLSNEEKRESEHWLGEADAEDRKLHVVHRGNGAGKPAQPRVEAYKATCQVIHVHFRLKSSRTPKCHVDEGCSCMSNQGSTQRALIIHEWIF</sequence>
<feature type="region of interest" description="Disordered" evidence="1">
    <location>
        <begin position="323"/>
        <end position="349"/>
    </location>
</feature>
<feature type="region of interest" description="Disordered" evidence="1">
    <location>
        <begin position="1"/>
        <end position="70"/>
    </location>
</feature>
<feature type="compositionally biased region" description="Acidic residues" evidence="1">
    <location>
        <begin position="333"/>
        <end position="346"/>
    </location>
</feature>
<proteinExistence type="predicted"/>
<organism evidence="2 3">
    <name type="scientific">Mycena albidolilacea</name>
    <dbReference type="NCBI Taxonomy" id="1033008"/>
    <lineage>
        <taxon>Eukaryota</taxon>
        <taxon>Fungi</taxon>
        <taxon>Dikarya</taxon>
        <taxon>Basidiomycota</taxon>
        <taxon>Agaricomycotina</taxon>
        <taxon>Agaricomycetes</taxon>
        <taxon>Agaricomycetidae</taxon>
        <taxon>Agaricales</taxon>
        <taxon>Marasmiineae</taxon>
        <taxon>Mycenaceae</taxon>
        <taxon>Mycena</taxon>
    </lineage>
</organism>
<accession>A0AAD7AGD9</accession>
<gene>
    <name evidence="2" type="ORF">DFH08DRAFT_932281</name>
</gene>
<feature type="region of interest" description="Disordered" evidence="1">
    <location>
        <begin position="395"/>
        <end position="517"/>
    </location>
</feature>
<dbReference type="Proteomes" id="UP001218218">
    <property type="component" value="Unassembled WGS sequence"/>
</dbReference>
<reference evidence="2" key="1">
    <citation type="submission" date="2023-03" db="EMBL/GenBank/DDBJ databases">
        <title>Massive genome expansion in bonnet fungi (Mycena s.s.) driven by repeated elements and novel gene families across ecological guilds.</title>
        <authorList>
            <consortium name="Lawrence Berkeley National Laboratory"/>
            <person name="Harder C.B."/>
            <person name="Miyauchi S."/>
            <person name="Viragh M."/>
            <person name="Kuo A."/>
            <person name="Thoen E."/>
            <person name="Andreopoulos B."/>
            <person name="Lu D."/>
            <person name="Skrede I."/>
            <person name="Drula E."/>
            <person name="Henrissat B."/>
            <person name="Morin E."/>
            <person name="Kohler A."/>
            <person name="Barry K."/>
            <person name="LaButti K."/>
            <person name="Morin E."/>
            <person name="Salamov A."/>
            <person name="Lipzen A."/>
            <person name="Mereny Z."/>
            <person name="Hegedus B."/>
            <person name="Baldrian P."/>
            <person name="Stursova M."/>
            <person name="Weitz H."/>
            <person name="Taylor A."/>
            <person name="Grigoriev I.V."/>
            <person name="Nagy L.G."/>
            <person name="Martin F."/>
            <person name="Kauserud H."/>
        </authorList>
    </citation>
    <scope>NUCLEOTIDE SEQUENCE</scope>
    <source>
        <strain evidence="2">CBHHK002</strain>
    </source>
</reference>